<dbReference type="GeneID" id="54556416"/>
<name>A0A6A6JGC4_WESOR</name>
<dbReference type="Proteomes" id="UP000800097">
    <property type="component" value="Unassembled WGS sequence"/>
</dbReference>
<evidence type="ECO:0000313" key="1">
    <source>
        <dbReference type="EMBL" id="KAF2274676.1"/>
    </source>
</evidence>
<dbReference type="RefSeq" id="XP_033652215.1">
    <property type="nucleotide sequence ID" value="XM_033803241.1"/>
</dbReference>
<evidence type="ECO:0000313" key="2">
    <source>
        <dbReference type="Proteomes" id="UP000800097"/>
    </source>
</evidence>
<sequence length="93" mass="10246">MFLLASLGALGSPNVGRMDAASAQTASGAVPPTPVASLCWLCSLSKLRNRFVAFTAYRYRGRLQESRMGVELETPTGKRWRLARDDIRVFDVL</sequence>
<protein>
    <submittedName>
        <fullName evidence="1">Uncharacterized protein</fullName>
    </submittedName>
</protein>
<proteinExistence type="predicted"/>
<accession>A0A6A6JGC4</accession>
<keyword evidence="2" id="KW-1185">Reference proteome</keyword>
<reference evidence="1" key="1">
    <citation type="journal article" date="2020" name="Stud. Mycol.">
        <title>101 Dothideomycetes genomes: a test case for predicting lifestyles and emergence of pathogens.</title>
        <authorList>
            <person name="Haridas S."/>
            <person name="Albert R."/>
            <person name="Binder M."/>
            <person name="Bloem J."/>
            <person name="Labutti K."/>
            <person name="Salamov A."/>
            <person name="Andreopoulos B."/>
            <person name="Baker S."/>
            <person name="Barry K."/>
            <person name="Bills G."/>
            <person name="Bluhm B."/>
            <person name="Cannon C."/>
            <person name="Castanera R."/>
            <person name="Culley D."/>
            <person name="Daum C."/>
            <person name="Ezra D."/>
            <person name="Gonzalez J."/>
            <person name="Henrissat B."/>
            <person name="Kuo A."/>
            <person name="Liang C."/>
            <person name="Lipzen A."/>
            <person name="Lutzoni F."/>
            <person name="Magnuson J."/>
            <person name="Mondo S."/>
            <person name="Nolan M."/>
            <person name="Ohm R."/>
            <person name="Pangilinan J."/>
            <person name="Park H.-J."/>
            <person name="Ramirez L."/>
            <person name="Alfaro M."/>
            <person name="Sun H."/>
            <person name="Tritt A."/>
            <person name="Yoshinaga Y."/>
            <person name="Zwiers L.-H."/>
            <person name="Turgeon B."/>
            <person name="Goodwin S."/>
            <person name="Spatafora J."/>
            <person name="Crous P."/>
            <person name="Grigoriev I."/>
        </authorList>
    </citation>
    <scope>NUCLEOTIDE SEQUENCE</scope>
    <source>
        <strain evidence="1">CBS 379.55</strain>
    </source>
</reference>
<gene>
    <name evidence="1" type="ORF">EI97DRAFT_96518</name>
</gene>
<organism evidence="1 2">
    <name type="scientific">Westerdykella ornata</name>
    <dbReference type="NCBI Taxonomy" id="318751"/>
    <lineage>
        <taxon>Eukaryota</taxon>
        <taxon>Fungi</taxon>
        <taxon>Dikarya</taxon>
        <taxon>Ascomycota</taxon>
        <taxon>Pezizomycotina</taxon>
        <taxon>Dothideomycetes</taxon>
        <taxon>Pleosporomycetidae</taxon>
        <taxon>Pleosporales</taxon>
        <taxon>Sporormiaceae</taxon>
        <taxon>Westerdykella</taxon>
    </lineage>
</organism>
<dbReference type="EMBL" id="ML986501">
    <property type="protein sequence ID" value="KAF2274676.1"/>
    <property type="molecule type" value="Genomic_DNA"/>
</dbReference>
<dbReference type="AlphaFoldDB" id="A0A6A6JGC4"/>